<comment type="caution">
    <text evidence="1">The sequence shown here is derived from an EMBL/GenBank/DDBJ whole genome shotgun (WGS) entry which is preliminary data.</text>
</comment>
<dbReference type="EMBL" id="MCFA01000017">
    <property type="protein sequence ID" value="ORY16653.1"/>
    <property type="molecule type" value="Genomic_DNA"/>
</dbReference>
<dbReference type="Proteomes" id="UP000193144">
    <property type="component" value="Unassembled WGS sequence"/>
</dbReference>
<proteinExistence type="predicted"/>
<name>A0A1Y2A2A0_9PLEO</name>
<evidence type="ECO:0000313" key="1">
    <source>
        <dbReference type="EMBL" id="ORY16653.1"/>
    </source>
</evidence>
<gene>
    <name evidence="1" type="ORF">BCR34DRAFT_97766</name>
</gene>
<reference evidence="1 2" key="1">
    <citation type="submission" date="2016-07" db="EMBL/GenBank/DDBJ databases">
        <title>Pervasive Adenine N6-methylation of Active Genes in Fungi.</title>
        <authorList>
            <consortium name="DOE Joint Genome Institute"/>
            <person name="Mondo S.J."/>
            <person name="Dannebaum R.O."/>
            <person name="Kuo R.C."/>
            <person name="Labutti K."/>
            <person name="Haridas S."/>
            <person name="Kuo A."/>
            <person name="Salamov A."/>
            <person name="Ahrendt S.R."/>
            <person name="Lipzen A."/>
            <person name="Sullivan W."/>
            <person name="Andreopoulos W.B."/>
            <person name="Clum A."/>
            <person name="Lindquist E."/>
            <person name="Daum C."/>
            <person name="Ramamoorthy G.K."/>
            <person name="Gryganskyi A."/>
            <person name="Culley D."/>
            <person name="Magnuson J.K."/>
            <person name="James T.Y."/>
            <person name="O'Malley M.A."/>
            <person name="Stajich J.E."/>
            <person name="Spatafora J.W."/>
            <person name="Visel A."/>
            <person name="Grigoriev I.V."/>
        </authorList>
    </citation>
    <scope>NUCLEOTIDE SEQUENCE [LARGE SCALE GENOMIC DNA]</scope>
    <source>
        <strain evidence="1 2">CBS 115471</strain>
    </source>
</reference>
<evidence type="ECO:0000313" key="2">
    <source>
        <dbReference type="Proteomes" id="UP000193144"/>
    </source>
</evidence>
<accession>A0A1Y2A2A0</accession>
<dbReference type="AlphaFoldDB" id="A0A1Y2A2A0"/>
<keyword evidence="2" id="KW-1185">Reference proteome</keyword>
<organism evidence="1 2">
    <name type="scientific">Clohesyomyces aquaticus</name>
    <dbReference type="NCBI Taxonomy" id="1231657"/>
    <lineage>
        <taxon>Eukaryota</taxon>
        <taxon>Fungi</taxon>
        <taxon>Dikarya</taxon>
        <taxon>Ascomycota</taxon>
        <taxon>Pezizomycotina</taxon>
        <taxon>Dothideomycetes</taxon>
        <taxon>Pleosporomycetidae</taxon>
        <taxon>Pleosporales</taxon>
        <taxon>Lindgomycetaceae</taxon>
        <taxon>Clohesyomyces</taxon>
    </lineage>
</organism>
<protein>
    <submittedName>
        <fullName evidence="1">Uncharacterized protein</fullName>
    </submittedName>
</protein>
<sequence length="177" mass="20133">MRYGRIRPCRCLIARTLDLRCLLRSSSAILRHPTMFRIRKAFATCWTQMGSRSIGVHPKRTPAERQRRLLSFPFFPSLLVRLTLGFALNNAVAPNPSPVCRGWRKSFFRAGVIELEFGECDGGHGDIRLPMGHIKVVRSVHPFTFPGCVALIIHNFSTRVILPFHDMEIFGLVVALY</sequence>